<dbReference type="Gene3D" id="2.30.110.10">
    <property type="entry name" value="Electron Transport, Fmn-binding Protein, Chain A"/>
    <property type="match status" value="1"/>
</dbReference>
<dbReference type="AlphaFoldDB" id="A0A9Q0FWC1"/>
<dbReference type="SUPFAM" id="SSF50475">
    <property type="entry name" value="FMN-binding split barrel"/>
    <property type="match status" value="1"/>
</dbReference>
<reference evidence="2" key="1">
    <citation type="submission" date="2022-02" db="EMBL/GenBank/DDBJ databases">
        <authorList>
            <person name="Henning P.M."/>
            <person name="McCubbin A.G."/>
            <person name="Shore J.S."/>
        </authorList>
    </citation>
    <scope>NUCLEOTIDE SEQUENCE</scope>
    <source>
        <strain evidence="2">F60SS</strain>
        <tissue evidence="2">Leaves</tissue>
    </source>
</reference>
<dbReference type="Gene3D" id="3.20.180.10">
    <property type="entry name" value="PNP-oxidase-like"/>
    <property type="match status" value="1"/>
</dbReference>
<gene>
    <name evidence="2" type="ORF">Tsubulata_021615</name>
</gene>
<name>A0A9Q0FWC1_9ROSI</name>
<evidence type="ECO:0000259" key="1">
    <source>
        <dbReference type="Pfam" id="PF10615"/>
    </source>
</evidence>
<dbReference type="InterPro" id="IPR012349">
    <property type="entry name" value="Split_barrel_FMN-bd"/>
</dbReference>
<dbReference type="EMBL" id="JAKUCV010003472">
    <property type="protein sequence ID" value="KAJ4838796.1"/>
    <property type="molecule type" value="Genomic_DNA"/>
</dbReference>
<accession>A0A9Q0FWC1</accession>
<keyword evidence="3" id="KW-1185">Reference proteome</keyword>
<evidence type="ECO:0000313" key="2">
    <source>
        <dbReference type="EMBL" id="KAJ4838796.1"/>
    </source>
</evidence>
<evidence type="ECO:0000313" key="3">
    <source>
        <dbReference type="Proteomes" id="UP001141552"/>
    </source>
</evidence>
<dbReference type="InterPro" id="IPR037119">
    <property type="entry name" value="Haem_oxidase_HugZ-like_sf"/>
</dbReference>
<proteinExistence type="predicted"/>
<feature type="domain" description="DUF2470" evidence="1">
    <location>
        <begin position="219"/>
        <end position="289"/>
    </location>
</feature>
<dbReference type="PANTHER" id="PTHR13343:SF22">
    <property type="entry name" value="GLUTAMYL-TRNA REDUCTASE-BINDING PROTEIN, CHLOROPLASTIC"/>
    <property type="match status" value="1"/>
</dbReference>
<dbReference type="Pfam" id="PF10615">
    <property type="entry name" value="DUF2470"/>
    <property type="match status" value="1"/>
</dbReference>
<dbReference type="Proteomes" id="UP001141552">
    <property type="component" value="Unassembled WGS sequence"/>
</dbReference>
<organism evidence="2 3">
    <name type="scientific">Turnera subulata</name>
    <dbReference type="NCBI Taxonomy" id="218843"/>
    <lineage>
        <taxon>Eukaryota</taxon>
        <taxon>Viridiplantae</taxon>
        <taxon>Streptophyta</taxon>
        <taxon>Embryophyta</taxon>
        <taxon>Tracheophyta</taxon>
        <taxon>Spermatophyta</taxon>
        <taxon>Magnoliopsida</taxon>
        <taxon>eudicotyledons</taxon>
        <taxon>Gunneridae</taxon>
        <taxon>Pentapetalae</taxon>
        <taxon>rosids</taxon>
        <taxon>fabids</taxon>
        <taxon>Malpighiales</taxon>
        <taxon>Passifloraceae</taxon>
        <taxon>Turnera</taxon>
    </lineage>
</organism>
<comment type="caution">
    <text evidence="2">The sequence shown here is derived from an EMBL/GenBank/DDBJ whole genome shotgun (WGS) entry which is preliminary data.</text>
</comment>
<reference evidence="2" key="2">
    <citation type="journal article" date="2023" name="Plants (Basel)">
        <title>Annotation of the Turnera subulata (Passifloraceae) Draft Genome Reveals the S-Locus Evolved after the Divergence of Turneroideae from Passifloroideae in a Stepwise Manner.</title>
        <authorList>
            <person name="Henning P.M."/>
            <person name="Roalson E.H."/>
            <person name="Mir W."/>
            <person name="McCubbin A.G."/>
            <person name="Shore J.S."/>
        </authorList>
    </citation>
    <scope>NUCLEOTIDE SEQUENCE</scope>
    <source>
        <strain evidence="2">F60SS</strain>
    </source>
</reference>
<dbReference type="FunFam" id="2.30.110.10:FF:000015">
    <property type="entry name" value="Glutamyl-tRNA reductase-binding protein, chloroplastic"/>
    <property type="match status" value="1"/>
</dbReference>
<sequence length="323" mass="36363">MHLHTQSLSFQSSLLRHFSLSPIHLPKPQFAPPKQNPFRRISLKCSLSAVSDPATTATATTTRVVSSKNKPFPAEVARTIMELSSVGTLSTLTHEGWPVSVGVRFAVDDDGTPVLCLSDSSRQFSVDTRSSLHVQSGMRTPQLTIQGNLDKPEDGKVLKWLHSTWKKRFGEEVDENLIYVVSVERVLQMEDFMEAGAWISSSDYKQASPDPLRDFAEAFVSEINAKNMEDVYRFSNIFVDTDFQVSEAKMIWVDRLGFDMRLSCPQKGVFDVRIPFPREVTDEKGAKSSFNGMSQLAWEVEKNYVAPDFEKAKELKQISYQGL</sequence>
<dbReference type="InterPro" id="IPR019595">
    <property type="entry name" value="DUF2470"/>
</dbReference>
<dbReference type="PANTHER" id="PTHR13343">
    <property type="entry name" value="CREG1 PROTEIN"/>
    <property type="match status" value="1"/>
</dbReference>
<dbReference type="GO" id="GO:0009507">
    <property type="term" value="C:chloroplast"/>
    <property type="evidence" value="ECO:0007669"/>
    <property type="project" value="TreeGrafter"/>
</dbReference>
<dbReference type="OrthoDB" id="2138282at2759"/>
<protein>
    <recommendedName>
        <fullName evidence="1">DUF2470 domain-containing protein</fullName>
    </recommendedName>
</protein>